<reference evidence="1" key="1">
    <citation type="submission" date="2022-08" db="EMBL/GenBank/DDBJ databases">
        <title>A Global Phylogenomic Analysis of the Shiitake Genus Lentinula.</title>
        <authorList>
            <consortium name="DOE Joint Genome Institute"/>
            <person name="Sierra-Patev S."/>
            <person name="Min B."/>
            <person name="Naranjo-Ortiz M."/>
            <person name="Looney B."/>
            <person name="Konkel Z."/>
            <person name="Slot J.C."/>
            <person name="Sakamoto Y."/>
            <person name="Steenwyk J.L."/>
            <person name="Rokas A."/>
            <person name="Carro J."/>
            <person name="Camarero S."/>
            <person name="Ferreira P."/>
            <person name="Molpeceres G."/>
            <person name="Ruiz-Duenas F.J."/>
            <person name="Serrano A."/>
            <person name="Henrissat B."/>
            <person name="Drula E."/>
            <person name="Hughes K.W."/>
            <person name="Mata J.L."/>
            <person name="Ishikawa N.K."/>
            <person name="Vargas-Isla R."/>
            <person name="Ushijima S."/>
            <person name="Smith C.A."/>
            <person name="Ahrendt S."/>
            <person name="Andreopoulos W."/>
            <person name="He G."/>
            <person name="Labutti K."/>
            <person name="Lipzen A."/>
            <person name="Ng V."/>
            <person name="Riley R."/>
            <person name="Sandor L."/>
            <person name="Barry K."/>
            <person name="Martinez A.T."/>
            <person name="Xiao Y."/>
            <person name="Gibbons J.G."/>
            <person name="Terashima K."/>
            <person name="Grigoriev I.V."/>
            <person name="Hibbett D.S."/>
        </authorList>
    </citation>
    <scope>NUCLEOTIDE SEQUENCE</scope>
    <source>
        <strain evidence="1">RHP3577 ss4</strain>
    </source>
</reference>
<proteinExistence type="predicted"/>
<organism evidence="1 2">
    <name type="scientific">Lentinula lateritia</name>
    <dbReference type="NCBI Taxonomy" id="40482"/>
    <lineage>
        <taxon>Eukaryota</taxon>
        <taxon>Fungi</taxon>
        <taxon>Dikarya</taxon>
        <taxon>Basidiomycota</taxon>
        <taxon>Agaricomycotina</taxon>
        <taxon>Agaricomycetes</taxon>
        <taxon>Agaricomycetidae</taxon>
        <taxon>Agaricales</taxon>
        <taxon>Marasmiineae</taxon>
        <taxon>Omphalotaceae</taxon>
        <taxon>Lentinula</taxon>
    </lineage>
</organism>
<evidence type="ECO:0000313" key="2">
    <source>
        <dbReference type="Proteomes" id="UP001150217"/>
    </source>
</evidence>
<dbReference type="Proteomes" id="UP001150217">
    <property type="component" value="Unassembled WGS sequence"/>
</dbReference>
<name>A0ABQ8VJI6_9AGAR</name>
<dbReference type="EMBL" id="JANVFT010000027">
    <property type="protein sequence ID" value="KAJ4496563.1"/>
    <property type="molecule type" value="Genomic_DNA"/>
</dbReference>
<accession>A0ABQ8VJI6</accession>
<protein>
    <submittedName>
        <fullName evidence="1">Uncharacterized protein</fullName>
    </submittedName>
</protein>
<dbReference type="PROSITE" id="PS51257">
    <property type="entry name" value="PROKAR_LIPOPROTEIN"/>
    <property type="match status" value="1"/>
</dbReference>
<evidence type="ECO:0000313" key="1">
    <source>
        <dbReference type="EMBL" id="KAJ4496563.1"/>
    </source>
</evidence>
<comment type="caution">
    <text evidence="1">The sequence shown here is derived from an EMBL/GenBank/DDBJ whole genome shotgun (WGS) entry which is preliminary data.</text>
</comment>
<keyword evidence="2" id="KW-1185">Reference proteome</keyword>
<sequence length="179" mass="20091">MLFLRSRIYGSSFEPYFVLILGLVYAAFGCAAMPLSQSGLSTATTSTNISHREVPFKVIFITPQKDLRLYDIPDKSETVNQLQQYLDLMTVELGFRPTVQVGNAQKQPYKHESRKSVSLYLGLNNPQSESAEIRQAWNTAKLAVMQTVHPFAVTSFSILTATATPVELFRIREGRLMPV</sequence>
<gene>
    <name evidence="1" type="ORF">C8R41DRAFT_261862</name>
</gene>